<dbReference type="AlphaFoldDB" id="A0A0E9TUY9"/>
<sequence>MLCQACTAAIFSSCLFQGLVIFSAYEMRVQLDSDQVNDSASQEFFQLLALLLLRQYV</sequence>
<reference evidence="1" key="1">
    <citation type="submission" date="2014-11" db="EMBL/GenBank/DDBJ databases">
        <authorList>
            <person name="Amaro Gonzalez C."/>
        </authorList>
    </citation>
    <scope>NUCLEOTIDE SEQUENCE</scope>
</reference>
<accession>A0A0E9TUY9</accession>
<protein>
    <submittedName>
        <fullName evidence="1">Uncharacterized protein</fullName>
    </submittedName>
</protein>
<name>A0A0E9TUY9_ANGAN</name>
<dbReference type="EMBL" id="GBXM01052029">
    <property type="protein sequence ID" value="JAH56548.1"/>
    <property type="molecule type" value="Transcribed_RNA"/>
</dbReference>
<evidence type="ECO:0000313" key="1">
    <source>
        <dbReference type="EMBL" id="JAH56548.1"/>
    </source>
</evidence>
<reference evidence="1" key="2">
    <citation type="journal article" date="2015" name="Fish Shellfish Immunol.">
        <title>Early steps in the European eel (Anguilla anguilla)-Vibrio vulnificus interaction in the gills: Role of the RtxA13 toxin.</title>
        <authorList>
            <person name="Callol A."/>
            <person name="Pajuelo D."/>
            <person name="Ebbesson L."/>
            <person name="Teles M."/>
            <person name="MacKenzie S."/>
            <person name="Amaro C."/>
        </authorList>
    </citation>
    <scope>NUCLEOTIDE SEQUENCE</scope>
</reference>
<proteinExistence type="predicted"/>
<organism evidence="1">
    <name type="scientific">Anguilla anguilla</name>
    <name type="common">European freshwater eel</name>
    <name type="synonym">Muraena anguilla</name>
    <dbReference type="NCBI Taxonomy" id="7936"/>
    <lineage>
        <taxon>Eukaryota</taxon>
        <taxon>Metazoa</taxon>
        <taxon>Chordata</taxon>
        <taxon>Craniata</taxon>
        <taxon>Vertebrata</taxon>
        <taxon>Euteleostomi</taxon>
        <taxon>Actinopterygii</taxon>
        <taxon>Neopterygii</taxon>
        <taxon>Teleostei</taxon>
        <taxon>Anguilliformes</taxon>
        <taxon>Anguillidae</taxon>
        <taxon>Anguilla</taxon>
    </lineage>
</organism>